<dbReference type="InterPro" id="IPR010410">
    <property type="entry name" value="DUF1005"/>
</dbReference>
<dbReference type="EMBL" id="BFEA01000225">
    <property type="protein sequence ID" value="GBG75464.1"/>
    <property type="molecule type" value="Genomic_DNA"/>
</dbReference>
<dbReference type="OrthoDB" id="1848252at2759"/>
<dbReference type="PANTHER" id="PTHR31317:SF4">
    <property type="entry name" value="OS08G0163500 PROTEIN"/>
    <property type="match status" value="1"/>
</dbReference>
<proteinExistence type="predicted"/>
<evidence type="ECO:0000313" key="3">
    <source>
        <dbReference type="Proteomes" id="UP000265515"/>
    </source>
</evidence>
<dbReference type="OMA" id="FNGWIHI"/>
<dbReference type="Proteomes" id="UP000265515">
    <property type="component" value="Unassembled WGS sequence"/>
</dbReference>
<dbReference type="Gramene" id="GBG75464">
    <property type="protein sequence ID" value="GBG75464"/>
    <property type="gene ID" value="CBR_g20096"/>
</dbReference>
<keyword evidence="3" id="KW-1185">Reference proteome</keyword>
<dbReference type="AlphaFoldDB" id="A0A388KZH3"/>
<gene>
    <name evidence="2" type="ORF">CBR_g20096</name>
</gene>
<organism evidence="2 3">
    <name type="scientific">Chara braunii</name>
    <name type="common">Braun's stonewort</name>
    <dbReference type="NCBI Taxonomy" id="69332"/>
    <lineage>
        <taxon>Eukaryota</taxon>
        <taxon>Viridiplantae</taxon>
        <taxon>Streptophyta</taxon>
        <taxon>Charophyceae</taxon>
        <taxon>Charales</taxon>
        <taxon>Characeae</taxon>
        <taxon>Chara</taxon>
    </lineage>
</organism>
<comment type="caution">
    <text evidence="2">The sequence shown here is derived from an EMBL/GenBank/DDBJ whole genome shotgun (WGS) entry which is preliminary data.</text>
</comment>
<protein>
    <submittedName>
        <fullName evidence="2">Uncharacterized protein</fullName>
    </submittedName>
</protein>
<feature type="compositionally biased region" description="Low complexity" evidence="1">
    <location>
        <begin position="368"/>
        <end position="395"/>
    </location>
</feature>
<sequence>METVDFIRVSVSGLALRGFSSVKTMGSEGRVAAARKRLVFCEIRLGGLPSQTAEVQILDTRDGEVDKGKIGATFYLDQKAMEALCAPSSCGLQAKSVLEINVLTVDRSGGGFHCGAFERQSIGKFKFDVTQQWTEGKVHVVHSGWTPITQKRRNSFFICRNRAQQSVIEPEMHLRVKVEPDPRYVFRFAGQTNLSPQIVQTCGSRQQPFFSCKFSRDRGNRSRYRSGDVLRGSSYEAGGRGEGTENRERKDWTVMIHDLSGVPIAAATMVAPFAPSAKGDEVTRARPGAWMILRPDTCEGNSWQSWAKLEAWREKGKKAVGLRLEMMDEDRFLRFGSGGRTVPVVETVVDADKGGVFTLDTSRVARSGAGSAVSSAEGSALSSRSASMDSAANGSGRERGGSNSCSFSSARGFLMSVKVEGEKKRGESKPVVQVSTRNVVHVEDVAVFVALAAAVDLSVEACRPFKDRRRELGRRRDRENGKFIFLWRGFNIVILTDMPPSGRDTRHSYNGESARSYSICSGLPRLIQLVIALSVQAWTLERKCMPLLVTTAVPSCVSDCGIGKLMEHLCDNSSICGGLSRLIQLVIALSVQAWTLRRKCMPACDNSCAVLCVGLGDWEVEGASLRQ</sequence>
<dbReference type="STRING" id="69332.A0A388KZH3"/>
<evidence type="ECO:0000313" key="2">
    <source>
        <dbReference type="EMBL" id="GBG75464.1"/>
    </source>
</evidence>
<reference evidence="2 3" key="1">
    <citation type="journal article" date="2018" name="Cell">
        <title>The Chara Genome: Secondary Complexity and Implications for Plant Terrestrialization.</title>
        <authorList>
            <person name="Nishiyama T."/>
            <person name="Sakayama H."/>
            <person name="Vries J.D."/>
            <person name="Buschmann H."/>
            <person name="Saint-Marcoux D."/>
            <person name="Ullrich K.K."/>
            <person name="Haas F.B."/>
            <person name="Vanderstraeten L."/>
            <person name="Becker D."/>
            <person name="Lang D."/>
            <person name="Vosolsobe S."/>
            <person name="Rombauts S."/>
            <person name="Wilhelmsson P.K.I."/>
            <person name="Janitza P."/>
            <person name="Kern R."/>
            <person name="Heyl A."/>
            <person name="Rumpler F."/>
            <person name="Villalobos L.I.A.C."/>
            <person name="Clay J.M."/>
            <person name="Skokan R."/>
            <person name="Toyoda A."/>
            <person name="Suzuki Y."/>
            <person name="Kagoshima H."/>
            <person name="Schijlen E."/>
            <person name="Tajeshwar N."/>
            <person name="Catarino B."/>
            <person name="Hetherington A.J."/>
            <person name="Saltykova A."/>
            <person name="Bonnot C."/>
            <person name="Breuninger H."/>
            <person name="Symeonidi A."/>
            <person name="Radhakrishnan G.V."/>
            <person name="Van Nieuwerburgh F."/>
            <person name="Deforce D."/>
            <person name="Chang C."/>
            <person name="Karol K.G."/>
            <person name="Hedrich R."/>
            <person name="Ulvskov P."/>
            <person name="Glockner G."/>
            <person name="Delwiche C.F."/>
            <person name="Petrasek J."/>
            <person name="Van de Peer Y."/>
            <person name="Friml J."/>
            <person name="Beilby M."/>
            <person name="Dolan L."/>
            <person name="Kohara Y."/>
            <person name="Sugano S."/>
            <person name="Fujiyama A."/>
            <person name="Delaux P.-M."/>
            <person name="Quint M."/>
            <person name="TheiBen G."/>
            <person name="Hagemann M."/>
            <person name="Harholt J."/>
            <person name="Dunand C."/>
            <person name="Zachgo S."/>
            <person name="Langdale J."/>
            <person name="Maumus F."/>
            <person name="Straeten D.V.D."/>
            <person name="Gould S.B."/>
            <person name="Rensing S.A."/>
        </authorList>
    </citation>
    <scope>NUCLEOTIDE SEQUENCE [LARGE SCALE GENOMIC DNA]</scope>
    <source>
        <strain evidence="2 3">S276</strain>
    </source>
</reference>
<accession>A0A388KZH3</accession>
<feature type="region of interest" description="Disordered" evidence="1">
    <location>
        <begin position="368"/>
        <end position="405"/>
    </location>
</feature>
<dbReference type="Pfam" id="PF06219">
    <property type="entry name" value="DUF1005"/>
    <property type="match status" value="1"/>
</dbReference>
<evidence type="ECO:0000256" key="1">
    <source>
        <dbReference type="SAM" id="MobiDB-lite"/>
    </source>
</evidence>
<dbReference type="PANTHER" id="PTHR31317">
    <property type="entry name" value="OS08G0163500 PROTEIN"/>
    <property type="match status" value="1"/>
</dbReference>
<name>A0A388KZH3_CHABU</name>